<dbReference type="OrthoDB" id="239865at2759"/>
<protein>
    <recommendedName>
        <fullName evidence="4">Anaphase-promoting complex subunit 4 WD40 domain-containing protein</fullName>
    </recommendedName>
</protein>
<organism evidence="2 3">
    <name type="scientific">Aspergillus wentii DTO 134E9</name>
    <dbReference type="NCBI Taxonomy" id="1073089"/>
    <lineage>
        <taxon>Eukaryota</taxon>
        <taxon>Fungi</taxon>
        <taxon>Dikarya</taxon>
        <taxon>Ascomycota</taxon>
        <taxon>Pezizomycotina</taxon>
        <taxon>Eurotiomycetes</taxon>
        <taxon>Eurotiomycetidae</taxon>
        <taxon>Eurotiales</taxon>
        <taxon>Aspergillaceae</taxon>
        <taxon>Aspergillus</taxon>
        <taxon>Aspergillus subgen. Cremei</taxon>
    </lineage>
</organism>
<dbReference type="Proteomes" id="UP000184383">
    <property type="component" value="Unassembled WGS sequence"/>
</dbReference>
<reference evidence="3" key="1">
    <citation type="journal article" date="2017" name="Genome Biol.">
        <title>Comparative genomics reveals high biological diversity and specific adaptations in the industrially and medically important fungal genus Aspergillus.</title>
        <authorList>
            <person name="de Vries R.P."/>
            <person name="Riley R."/>
            <person name="Wiebenga A."/>
            <person name="Aguilar-Osorio G."/>
            <person name="Amillis S."/>
            <person name="Uchima C.A."/>
            <person name="Anderluh G."/>
            <person name="Asadollahi M."/>
            <person name="Askin M."/>
            <person name="Barry K."/>
            <person name="Battaglia E."/>
            <person name="Bayram O."/>
            <person name="Benocci T."/>
            <person name="Braus-Stromeyer S.A."/>
            <person name="Caldana C."/>
            <person name="Canovas D."/>
            <person name="Cerqueira G.C."/>
            <person name="Chen F."/>
            <person name="Chen W."/>
            <person name="Choi C."/>
            <person name="Clum A."/>
            <person name="Dos Santos R.A."/>
            <person name="Damasio A.R."/>
            <person name="Diallinas G."/>
            <person name="Emri T."/>
            <person name="Fekete E."/>
            <person name="Flipphi M."/>
            <person name="Freyberg S."/>
            <person name="Gallo A."/>
            <person name="Gournas C."/>
            <person name="Habgood R."/>
            <person name="Hainaut M."/>
            <person name="Harispe M.L."/>
            <person name="Henrissat B."/>
            <person name="Hilden K.S."/>
            <person name="Hope R."/>
            <person name="Hossain A."/>
            <person name="Karabika E."/>
            <person name="Karaffa L."/>
            <person name="Karanyi Z."/>
            <person name="Krasevec N."/>
            <person name="Kuo A."/>
            <person name="Kusch H."/>
            <person name="LaButti K."/>
            <person name="Lagendijk E.L."/>
            <person name="Lapidus A."/>
            <person name="Levasseur A."/>
            <person name="Lindquist E."/>
            <person name="Lipzen A."/>
            <person name="Logrieco A.F."/>
            <person name="MacCabe A."/>
            <person name="Maekelae M.R."/>
            <person name="Malavazi I."/>
            <person name="Melin P."/>
            <person name="Meyer V."/>
            <person name="Mielnichuk N."/>
            <person name="Miskei M."/>
            <person name="Molnar A.P."/>
            <person name="Mule G."/>
            <person name="Ngan C.Y."/>
            <person name="Orejas M."/>
            <person name="Orosz E."/>
            <person name="Ouedraogo J.P."/>
            <person name="Overkamp K.M."/>
            <person name="Park H.-S."/>
            <person name="Perrone G."/>
            <person name="Piumi F."/>
            <person name="Punt P.J."/>
            <person name="Ram A.F."/>
            <person name="Ramon A."/>
            <person name="Rauscher S."/>
            <person name="Record E."/>
            <person name="Riano-Pachon D.M."/>
            <person name="Robert V."/>
            <person name="Roehrig J."/>
            <person name="Ruller R."/>
            <person name="Salamov A."/>
            <person name="Salih N.S."/>
            <person name="Samson R.A."/>
            <person name="Sandor E."/>
            <person name="Sanguinetti M."/>
            <person name="Schuetze T."/>
            <person name="Sepcic K."/>
            <person name="Shelest E."/>
            <person name="Sherlock G."/>
            <person name="Sophianopoulou V."/>
            <person name="Squina F.M."/>
            <person name="Sun H."/>
            <person name="Susca A."/>
            <person name="Todd R.B."/>
            <person name="Tsang A."/>
            <person name="Unkles S.E."/>
            <person name="van de Wiele N."/>
            <person name="van Rossen-Uffink D."/>
            <person name="Oliveira J.V."/>
            <person name="Vesth T.C."/>
            <person name="Visser J."/>
            <person name="Yu J.-H."/>
            <person name="Zhou M."/>
            <person name="Andersen M.R."/>
            <person name="Archer D.B."/>
            <person name="Baker S.E."/>
            <person name="Benoit I."/>
            <person name="Brakhage A.A."/>
            <person name="Braus G.H."/>
            <person name="Fischer R."/>
            <person name="Frisvad J.C."/>
            <person name="Goldman G.H."/>
            <person name="Houbraken J."/>
            <person name="Oakley B."/>
            <person name="Pocsi I."/>
            <person name="Scazzocchio C."/>
            <person name="Seiboth B."/>
            <person name="vanKuyk P.A."/>
            <person name="Wortman J."/>
            <person name="Dyer P.S."/>
            <person name="Grigoriev I.V."/>
        </authorList>
    </citation>
    <scope>NUCLEOTIDE SEQUENCE [LARGE SCALE GENOMIC DNA]</scope>
    <source>
        <strain evidence="3">DTO 134E9</strain>
    </source>
</reference>
<dbReference type="GeneID" id="63753344"/>
<keyword evidence="3" id="KW-1185">Reference proteome</keyword>
<dbReference type="InterPro" id="IPR015943">
    <property type="entry name" value="WD40/YVTN_repeat-like_dom_sf"/>
</dbReference>
<feature type="compositionally biased region" description="Polar residues" evidence="1">
    <location>
        <begin position="28"/>
        <end position="38"/>
    </location>
</feature>
<name>A0A1L9RRY2_ASPWE</name>
<dbReference type="RefSeq" id="XP_040691377.1">
    <property type="nucleotide sequence ID" value="XM_040837496.1"/>
</dbReference>
<feature type="region of interest" description="Disordered" evidence="1">
    <location>
        <begin position="1"/>
        <end position="53"/>
    </location>
</feature>
<evidence type="ECO:0000313" key="2">
    <source>
        <dbReference type="EMBL" id="OJJ37701.1"/>
    </source>
</evidence>
<dbReference type="STRING" id="1073089.A0A1L9RRY2"/>
<dbReference type="AlphaFoldDB" id="A0A1L9RRY2"/>
<evidence type="ECO:0008006" key="4">
    <source>
        <dbReference type="Google" id="ProtNLM"/>
    </source>
</evidence>
<dbReference type="VEuPathDB" id="FungiDB:ASPWEDRAFT_50795"/>
<dbReference type="PANTHER" id="PTHR13211:SF0">
    <property type="entry name" value="TELOMERASE CAJAL BODY PROTEIN 1"/>
    <property type="match status" value="1"/>
</dbReference>
<dbReference type="SUPFAM" id="SSF50978">
    <property type="entry name" value="WD40 repeat-like"/>
    <property type="match status" value="1"/>
</dbReference>
<dbReference type="PANTHER" id="PTHR13211">
    <property type="entry name" value="TELOMERASE CAJAL BODY PROTEIN 1"/>
    <property type="match status" value="1"/>
</dbReference>
<dbReference type="Gene3D" id="2.130.10.10">
    <property type="entry name" value="YVTN repeat-like/Quinoprotein amine dehydrogenase"/>
    <property type="match status" value="1"/>
</dbReference>
<sequence>MEGGPSDWKPICVASTQEERKQNPEVDTVSSVNQNQRRPGQHGEQQDKSHPDLNYFKSVEWTPDGTTLLTDSADHHIRTFILPPDLLEERPSPHRLSPYSTLPSAEPTYATAIYPFYSLQDPSTTIFLSSVRDHPIRLTSALAPTSLASYSLVNPTTEAFTTPHSMVYPDTLGGTHFLTGSDSLICLFDVSRPGKDGPVSWMPTIPSKRKQIVGGGIGMKGIISAMAVNPTGDGILAAGTFTRQVGLYGSNGAGELLGTFSTAKTDANRHIGGRGVTQLLWSPCGRYLYIAERKSDGVLVYDIRVTGQLLGWLQGRKALTNQRMKIDAVPSGEGDSHEIWAGGVDGVMRVWRNPTLTAGAQNSDWEWKVHDDSVTSTVLHPMGSVAATCSGQRHNLEDVAHGDQTDLLSASNIDNSLKVWSMPFLDTNLEG</sequence>
<gene>
    <name evidence="2" type="ORF">ASPWEDRAFT_50795</name>
</gene>
<dbReference type="EMBL" id="KV878211">
    <property type="protein sequence ID" value="OJJ37701.1"/>
    <property type="molecule type" value="Genomic_DNA"/>
</dbReference>
<accession>A0A1L9RRY2</accession>
<evidence type="ECO:0000313" key="3">
    <source>
        <dbReference type="Proteomes" id="UP000184383"/>
    </source>
</evidence>
<proteinExistence type="predicted"/>
<evidence type="ECO:0000256" key="1">
    <source>
        <dbReference type="SAM" id="MobiDB-lite"/>
    </source>
</evidence>
<dbReference type="InterPro" id="IPR036322">
    <property type="entry name" value="WD40_repeat_dom_sf"/>
</dbReference>
<dbReference type="InterPro" id="IPR051150">
    <property type="entry name" value="SWT21/TCAB1_mRNA_Telomere"/>
</dbReference>